<reference evidence="1 2" key="1">
    <citation type="submission" date="2019-07" db="EMBL/GenBank/DDBJ databases">
        <title>Whole genome shotgun sequence of Methylobacterium gnaphalii NBRC 107716.</title>
        <authorList>
            <person name="Hosoyama A."/>
            <person name="Uohara A."/>
            <person name="Ohji S."/>
            <person name="Ichikawa N."/>
        </authorList>
    </citation>
    <scope>NUCLEOTIDE SEQUENCE [LARGE SCALE GENOMIC DNA]</scope>
    <source>
        <strain evidence="1 2">NBRC 107716</strain>
    </source>
</reference>
<organism evidence="1 2">
    <name type="scientific">Methylobacterium gnaphalii</name>
    <dbReference type="NCBI Taxonomy" id="1010610"/>
    <lineage>
        <taxon>Bacteria</taxon>
        <taxon>Pseudomonadati</taxon>
        <taxon>Pseudomonadota</taxon>
        <taxon>Alphaproteobacteria</taxon>
        <taxon>Hyphomicrobiales</taxon>
        <taxon>Methylobacteriaceae</taxon>
        <taxon>Methylobacterium</taxon>
    </lineage>
</organism>
<evidence type="ECO:0000313" key="1">
    <source>
        <dbReference type="EMBL" id="GEP11441.1"/>
    </source>
</evidence>
<dbReference type="EMBL" id="BJZV01000019">
    <property type="protein sequence ID" value="GEP11441.1"/>
    <property type="molecule type" value="Genomic_DNA"/>
</dbReference>
<accession>A0A512JNB0</accession>
<name>A0A512JNB0_9HYPH</name>
<comment type="caution">
    <text evidence="1">The sequence shown here is derived from an EMBL/GenBank/DDBJ whole genome shotgun (WGS) entry which is preliminary data.</text>
</comment>
<dbReference type="RefSeq" id="WP_147047876.1">
    <property type="nucleotide sequence ID" value="NZ_BJZV01000019.1"/>
</dbReference>
<keyword evidence="2" id="KW-1185">Reference proteome</keyword>
<proteinExistence type="predicted"/>
<gene>
    <name evidence="1" type="ORF">MGN01_32860</name>
</gene>
<evidence type="ECO:0000313" key="2">
    <source>
        <dbReference type="Proteomes" id="UP000321750"/>
    </source>
</evidence>
<dbReference type="Proteomes" id="UP000321750">
    <property type="component" value="Unassembled WGS sequence"/>
</dbReference>
<dbReference type="AlphaFoldDB" id="A0A512JNB0"/>
<protein>
    <submittedName>
        <fullName evidence="1">Uncharacterized protein</fullName>
    </submittedName>
</protein>
<sequence>MDAHYLPDGQVSVTLLDGEELAHIEGPATLEITPRDGLILWDALRALDVPIAAAPATVLDNPTLSDWRVALTLWGRIDDVTAKVNALVASTTPAEAMLGKVAKERLEYANNVLRAQLLQLKDVFGFSADEVDESLWRAAQVSKGDLSGQWPLPGAA</sequence>
<dbReference type="OrthoDB" id="8007853at2"/>